<dbReference type="Proteomes" id="UP000003730">
    <property type="component" value="Unassembled WGS sequence"/>
</dbReference>
<sequence>MILRINFFNSIFGKKEKPKDTVKLLDPADFKDATLNQNVQLIDVRSPDEYQSGHIKDAKNIDFYSGKFNVDFNNISDPKLKRMLVFNCQKEHWRLWMVKKYILPYLYWNKMLKGKEI</sequence>
<dbReference type="Pfam" id="PF00581">
    <property type="entry name" value="Rhodanese"/>
    <property type="match status" value="1"/>
</dbReference>
<gene>
    <name evidence="2" type="ORF">BZARG_03160</name>
</gene>
<protein>
    <submittedName>
        <fullName evidence="2">Rhodanese-like domain-containing protein</fullName>
    </submittedName>
</protein>
<dbReference type="EMBL" id="AFXZ01000002">
    <property type="protein sequence ID" value="TLG99060.1"/>
    <property type="molecule type" value="Genomic_DNA"/>
</dbReference>
<dbReference type="CDD" id="cd00158">
    <property type="entry name" value="RHOD"/>
    <property type="match status" value="1"/>
</dbReference>
<dbReference type="InterPro" id="IPR036873">
    <property type="entry name" value="Rhodanese-like_dom_sf"/>
</dbReference>
<reference evidence="2 3" key="1">
    <citation type="journal article" date="2008" name="Int. J. Syst. Evol. Microbiol.">
        <title>Bizionia argentinensis sp. nov., isolated from surface marine water in Antarctica.</title>
        <authorList>
            <person name="Bercovich A."/>
            <person name="Vazquez S.C."/>
            <person name="Yankilevich P."/>
            <person name="Coria S.H."/>
            <person name="Foti M."/>
            <person name="Hernandez E."/>
            <person name="Vidal A."/>
            <person name="Ruberto L."/>
            <person name="Melo C."/>
            <person name="Marenssi S."/>
            <person name="Criscuolo M."/>
            <person name="Memoli M."/>
            <person name="Arguelles M."/>
            <person name="Mac Cormack W.P."/>
        </authorList>
    </citation>
    <scope>NUCLEOTIDE SEQUENCE [LARGE SCALE GENOMIC DNA]</scope>
    <source>
        <strain evidence="2 3">JUB59</strain>
    </source>
</reference>
<dbReference type="Gene3D" id="3.40.250.10">
    <property type="entry name" value="Rhodanese-like domain"/>
    <property type="match status" value="1"/>
</dbReference>
<organism evidence="2 3">
    <name type="scientific">Bizionia argentinensis JUB59</name>
    <dbReference type="NCBI Taxonomy" id="1046627"/>
    <lineage>
        <taxon>Bacteria</taxon>
        <taxon>Pseudomonadati</taxon>
        <taxon>Bacteroidota</taxon>
        <taxon>Flavobacteriia</taxon>
        <taxon>Flavobacteriales</taxon>
        <taxon>Flavobacteriaceae</taxon>
        <taxon>Bizionia</taxon>
    </lineage>
</organism>
<keyword evidence="3" id="KW-1185">Reference proteome</keyword>
<comment type="caution">
    <text evidence="2">The sequence shown here is derived from an EMBL/GenBank/DDBJ whole genome shotgun (WGS) entry which is preliminary data.</text>
</comment>
<dbReference type="InterPro" id="IPR001763">
    <property type="entry name" value="Rhodanese-like_dom"/>
</dbReference>
<name>A0A4U8UJA1_9FLAO</name>
<feature type="domain" description="Rhodanese" evidence="1">
    <location>
        <begin position="35"/>
        <end position="63"/>
    </location>
</feature>
<dbReference type="OrthoDB" id="9808735at2"/>
<evidence type="ECO:0000259" key="1">
    <source>
        <dbReference type="PROSITE" id="PS50206"/>
    </source>
</evidence>
<evidence type="ECO:0000313" key="3">
    <source>
        <dbReference type="Proteomes" id="UP000003730"/>
    </source>
</evidence>
<dbReference type="PROSITE" id="PS50206">
    <property type="entry name" value="RHODANESE_3"/>
    <property type="match status" value="1"/>
</dbReference>
<accession>A0A4U8UJA1</accession>
<dbReference type="SUPFAM" id="SSF52821">
    <property type="entry name" value="Rhodanese/Cell cycle control phosphatase"/>
    <property type="match status" value="1"/>
</dbReference>
<dbReference type="AlphaFoldDB" id="A0A4U8UJA1"/>
<proteinExistence type="predicted"/>
<evidence type="ECO:0000313" key="2">
    <source>
        <dbReference type="EMBL" id="TLG99060.1"/>
    </source>
</evidence>